<comment type="caution">
    <text evidence="6">The sequence shown here is derived from an EMBL/GenBank/DDBJ whole genome shotgun (WGS) entry which is preliminary data.</text>
</comment>
<dbReference type="Pfam" id="PF00392">
    <property type="entry name" value="GntR"/>
    <property type="match status" value="1"/>
</dbReference>
<feature type="region of interest" description="Disordered" evidence="4">
    <location>
        <begin position="122"/>
        <end position="158"/>
    </location>
</feature>
<dbReference type="PANTHER" id="PTHR44846">
    <property type="entry name" value="MANNOSYL-D-GLYCERATE TRANSPORT/METABOLISM SYSTEM REPRESSOR MNGR-RELATED"/>
    <property type="match status" value="1"/>
</dbReference>
<dbReference type="InterPro" id="IPR036390">
    <property type="entry name" value="WH_DNA-bd_sf"/>
</dbReference>
<accession>A0ABU3UXU4</accession>
<dbReference type="Proteomes" id="UP001257627">
    <property type="component" value="Unassembled WGS sequence"/>
</dbReference>
<dbReference type="InterPro" id="IPR050679">
    <property type="entry name" value="Bact_HTH_transcr_reg"/>
</dbReference>
<evidence type="ECO:0000256" key="1">
    <source>
        <dbReference type="ARBA" id="ARBA00023015"/>
    </source>
</evidence>
<dbReference type="PROSITE" id="PS50949">
    <property type="entry name" value="HTH_GNTR"/>
    <property type="match status" value="1"/>
</dbReference>
<name>A0ABU3UXU4_9ACTN</name>
<dbReference type="RefSeq" id="WP_316737844.1">
    <property type="nucleotide sequence ID" value="NZ_JARAKF010000001.1"/>
</dbReference>
<proteinExistence type="predicted"/>
<dbReference type="SUPFAM" id="SSF46785">
    <property type="entry name" value="Winged helix' DNA-binding domain"/>
    <property type="match status" value="2"/>
</dbReference>
<protein>
    <submittedName>
        <fullName evidence="6">GntR family transcriptional regulator</fullName>
    </submittedName>
</protein>
<evidence type="ECO:0000256" key="3">
    <source>
        <dbReference type="ARBA" id="ARBA00023163"/>
    </source>
</evidence>
<dbReference type="Gene3D" id="1.10.10.10">
    <property type="entry name" value="Winged helix-like DNA-binding domain superfamily/Winged helix DNA-binding domain"/>
    <property type="match status" value="2"/>
</dbReference>
<dbReference type="InterPro" id="IPR000524">
    <property type="entry name" value="Tscrpt_reg_HTH_GntR"/>
</dbReference>
<feature type="domain" description="HTH gntR-type" evidence="5">
    <location>
        <begin position="70"/>
        <end position="138"/>
    </location>
</feature>
<dbReference type="PANTHER" id="PTHR44846:SF17">
    <property type="entry name" value="GNTR-FAMILY TRANSCRIPTIONAL REGULATOR"/>
    <property type="match status" value="1"/>
</dbReference>
<evidence type="ECO:0000313" key="6">
    <source>
        <dbReference type="EMBL" id="MDU8998746.1"/>
    </source>
</evidence>
<dbReference type="InterPro" id="IPR036388">
    <property type="entry name" value="WH-like_DNA-bd_sf"/>
</dbReference>
<dbReference type="EMBL" id="JARAKF010000001">
    <property type="protein sequence ID" value="MDU8998746.1"/>
    <property type="molecule type" value="Genomic_DNA"/>
</dbReference>
<evidence type="ECO:0000256" key="4">
    <source>
        <dbReference type="SAM" id="MobiDB-lite"/>
    </source>
</evidence>
<sequence length="158" mass="16511">MIPPKHRLCVELGVSLSSVVRALARLTGAGVAFSVRARGTVIVGPGNLPTGPTLRVRTPSRHVETWTLPSGQGARIRDVVTARVKDGTYPEGSRIPGMPVLAEEFGTTEGTAKHALKPLKKQGILAGTRQGGTLVPPLGPPPPGRCRATRGPGHKKQG</sequence>
<keyword evidence="2" id="KW-0238">DNA-binding</keyword>
<organism evidence="6 7">
    <name type="scientific">Streptomyces mirabilis</name>
    <dbReference type="NCBI Taxonomy" id="68239"/>
    <lineage>
        <taxon>Bacteria</taxon>
        <taxon>Bacillati</taxon>
        <taxon>Actinomycetota</taxon>
        <taxon>Actinomycetes</taxon>
        <taxon>Kitasatosporales</taxon>
        <taxon>Streptomycetaceae</taxon>
        <taxon>Streptomyces</taxon>
    </lineage>
</organism>
<evidence type="ECO:0000259" key="5">
    <source>
        <dbReference type="PROSITE" id="PS50949"/>
    </source>
</evidence>
<keyword evidence="3" id="KW-0804">Transcription</keyword>
<reference evidence="6 7" key="1">
    <citation type="submission" date="2023-02" db="EMBL/GenBank/DDBJ databases">
        <authorList>
            <person name="Maleckis M."/>
        </authorList>
    </citation>
    <scope>NUCLEOTIDE SEQUENCE [LARGE SCALE GENOMIC DNA]</scope>
    <source>
        <strain evidence="6 7">P8-A2</strain>
    </source>
</reference>
<keyword evidence="1" id="KW-0805">Transcription regulation</keyword>
<evidence type="ECO:0000256" key="2">
    <source>
        <dbReference type="ARBA" id="ARBA00023125"/>
    </source>
</evidence>
<gene>
    <name evidence="6" type="ORF">PU648_41575</name>
</gene>
<evidence type="ECO:0000313" key="7">
    <source>
        <dbReference type="Proteomes" id="UP001257627"/>
    </source>
</evidence>
<keyword evidence="7" id="KW-1185">Reference proteome</keyword>